<evidence type="ECO:0000313" key="1">
    <source>
        <dbReference type="EMBL" id="NHZ66651.1"/>
    </source>
</evidence>
<proteinExistence type="predicted"/>
<comment type="caution">
    <text evidence="1">The sequence shown here is derived from an EMBL/GenBank/DDBJ whole genome shotgun (WGS) entry which is preliminary data.</text>
</comment>
<sequence>MAGTGMTRITMQQITDYAAQHELHDHAVRRMVAEEAFLRRAAMVDGPFMLKGSYVTGQQIDQGWRRIPGDLDWVGLGALDAKELTAWATAVTETECDDGIRFDSFSKNAFWRNIDYAMDEDFPTVNTDIDAWIGDEYLDVDIDVSFGLRLEPPPQPLLYQPRMGDAFMVHKSVAIELQMAWKLHQCMVRPRFKDMMDIILVLRANTVDAAVIWAVLEEECRRDKTPLERFNWLLDQTIALHPAWEKMKRGHYSMDDCFAEWRARESPHPGLYLNESRLANIYSGGPELLWPDFGQLLAELAMRLQGAGFAPVAPAPSYAPPGKPVSMSVRLWGLLGRRP</sequence>
<keyword evidence="2" id="KW-1185">Reference proteome</keyword>
<dbReference type="Proteomes" id="UP000610594">
    <property type="component" value="Unassembled WGS sequence"/>
</dbReference>
<name>A0ABX0N2J6_9BURK</name>
<reference evidence="1 2" key="1">
    <citation type="submission" date="2019-10" db="EMBL/GenBank/DDBJ databases">
        <title>Taxonomy of Antarctic Massilia spp.: description of Massilia rubra sp. nov., Massilia aquatica sp. nov., Massilia mucilaginosa sp. nov., Massilia frigida sp. nov. isolated from streams, lakes and regoliths.</title>
        <authorList>
            <person name="Holochova P."/>
            <person name="Sedlacek I."/>
            <person name="Kralova S."/>
            <person name="Maslanova I."/>
            <person name="Busse H.-J."/>
            <person name="Stankova E."/>
            <person name="Vrbovska V."/>
            <person name="Kovarovic V."/>
            <person name="Bartak M."/>
            <person name="Svec P."/>
            <person name="Pantucek R."/>
        </authorList>
    </citation>
    <scope>NUCLEOTIDE SEQUENCE [LARGE SCALE GENOMIC DNA]</scope>
    <source>
        <strain evidence="1 2">CCM 8694</strain>
    </source>
</reference>
<evidence type="ECO:0008006" key="3">
    <source>
        <dbReference type="Google" id="ProtNLM"/>
    </source>
</evidence>
<dbReference type="EMBL" id="WHJF01000154">
    <property type="protein sequence ID" value="NHZ66651.1"/>
    <property type="molecule type" value="Genomic_DNA"/>
</dbReference>
<accession>A0ABX0N2J6</accession>
<dbReference type="InterPro" id="IPR014942">
    <property type="entry name" value="AbiEii"/>
</dbReference>
<gene>
    <name evidence="1" type="ORF">F1735_30915</name>
</gene>
<protein>
    <recommendedName>
        <fullName evidence="3">Nucleotidyl transferase AbiEii/AbiGii toxin family protein</fullName>
    </recommendedName>
</protein>
<organism evidence="1 2">
    <name type="scientific">Massilia genomosp. 1</name>
    <dbReference type="NCBI Taxonomy" id="2609280"/>
    <lineage>
        <taxon>Bacteria</taxon>
        <taxon>Pseudomonadati</taxon>
        <taxon>Pseudomonadota</taxon>
        <taxon>Betaproteobacteria</taxon>
        <taxon>Burkholderiales</taxon>
        <taxon>Oxalobacteraceae</taxon>
        <taxon>Telluria group</taxon>
        <taxon>Massilia</taxon>
    </lineage>
</organism>
<dbReference type="Pfam" id="PF08843">
    <property type="entry name" value="AbiEii"/>
    <property type="match status" value="1"/>
</dbReference>
<evidence type="ECO:0000313" key="2">
    <source>
        <dbReference type="Proteomes" id="UP000610594"/>
    </source>
</evidence>